<dbReference type="EMBL" id="WVUK01000065">
    <property type="protein sequence ID" value="KAF7489319.1"/>
    <property type="molecule type" value="Genomic_DNA"/>
</dbReference>
<keyword evidence="7" id="KW-1185">Reference proteome</keyword>
<evidence type="ECO:0000256" key="1">
    <source>
        <dbReference type="ARBA" id="ARBA00004496"/>
    </source>
</evidence>
<dbReference type="PANTHER" id="PTHR12478:SF16">
    <property type="entry name" value="PROTEIN CHARYBDE-RELATED"/>
    <property type="match status" value="1"/>
</dbReference>
<comment type="subcellular location">
    <subcellularLocation>
        <location evidence="1">Cytoplasm</location>
    </subcellularLocation>
</comment>
<reference evidence="7" key="1">
    <citation type="journal article" date="2020" name="PLoS Negl. Trop. Dis.">
        <title>High-quality nuclear genome for Sarcoptes scabiei-A critical resource for a neglected parasite.</title>
        <authorList>
            <person name="Korhonen P.K."/>
            <person name="Gasser R.B."/>
            <person name="Ma G."/>
            <person name="Wang T."/>
            <person name="Stroehlein A.J."/>
            <person name="Young N.D."/>
            <person name="Ang C.S."/>
            <person name="Fernando D.D."/>
            <person name="Lu H.C."/>
            <person name="Taylor S."/>
            <person name="Reynolds S.L."/>
            <person name="Mofiz E."/>
            <person name="Najaraj S.H."/>
            <person name="Gowda H."/>
            <person name="Madugundu A."/>
            <person name="Renuse S."/>
            <person name="Holt D."/>
            <person name="Pandey A."/>
            <person name="Papenfuss A.T."/>
            <person name="Fischer K."/>
        </authorList>
    </citation>
    <scope>NUCLEOTIDE SEQUENCE [LARGE SCALE GENOMIC DNA]</scope>
</reference>
<dbReference type="Pfam" id="PF07809">
    <property type="entry name" value="RTP801_C"/>
    <property type="match status" value="2"/>
</dbReference>
<dbReference type="OrthoDB" id="10018535at2759"/>
<evidence type="ECO:0000256" key="3">
    <source>
        <dbReference type="ARBA" id="ARBA00022490"/>
    </source>
</evidence>
<organism evidence="5">
    <name type="scientific">Sarcoptes scabiei</name>
    <name type="common">Itch mite</name>
    <name type="synonym">Acarus scabiei</name>
    <dbReference type="NCBI Taxonomy" id="52283"/>
    <lineage>
        <taxon>Eukaryota</taxon>
        <taxon>Metazoa</taxon>
        <taxon>Ecdysozoa</taxon>
        <taxon>Arthropoda</taxon>
        <taxon>Chelicerata</taxon>
        <taxon>Arachnida</taxon>
        <taxon>Acari</taxon>
        <taxon>Acariformes</taxon>
        <taxon>Sarcoptiformes</taxon>
        <taxon>Astigmata</taxon>
        <taxon>Psoroptidia</taxon>
        <taxon>Sarcoptoidea</taxon>
        <taxon>Sarcoptidae</taxon>
        <taxon>Sarcoptinae</taxon>
        <taxon>Sarcoptes</taxon>
    </lineage>
</organism>
<evidence type="ECO:0000313" key="6">
    <source>
        <dbReference type="EnsemblMetazoa" id="KAF7489319.1"/>
    </source>
</evidence>
<evidence type="ECO:0000256" key="2">
    <source>
        <dbReference type="ARBA" id="ARBA00010670"/>
    </source>
</evidence>
<dbReference type="InterPro" id="IPR012918">
    <property type="entry name" value="RTP801-like"/>
</dbReference>
<keyword evidence="3" id="KW-0963">Cytoplasm</keyword>
<dbReference type="Proteomes" id="UP000070412">
    <property type="component" value="Unassembled WGS sequence"/>
</dbReference>
<evidence type="ECO:0000256" key="4">
    <source>
        <dbReference type="SAM" id="MobiDB-lite"/>
    </source>
</evidence>
<dbReference type="AlphaFoldDB" id="A0A834R470"/>
<dbReference type="EnsemblMetazoa" id="SSS_7661s_mrna">
    <property type="protein sequence ID" value="KAF7489319.1"/>
    <property type="gene ID" value="SSS_7661"/>
</dbReference>
<dbReference type="GO" id="GO:0032006">
    <property type="term" value="P:regulation of TOR signaling"/>
    <property type="evidence" value="ECO:0007669"/>
    <property type="project" value="TreeGrafter"/>
</dbReference>
<gene>
    <name evidence="5" type="ORF">SSS_7661</name>
</gene>
<accession>A0A834R470</accession>
<sequence>MTKLNTFEQSKQSCLKEKILTFGEMIERHHQNNDNYGSTMMIDHPQHHQHHKINQQCFDSGESFQDGRSSSSDPSLNNIVIDRNHHHHSHQQNEDHSLLVNFINNVPMKLPPIAYMNGNGVRPVRRRHFSQQQTNISDDDNQKSQASIINNNKYNSNSNSSSNSSGEILNAKKEQSKILNRESGKNMIVAAAGAEKSSSIVRQNKQSESIHRPEHLFHPLFRHLQHEDPDISSRLSDYSINDHNSCDSYDFPMNDEKMVTRLAKGIEKVLRMAKESRRLNCTELLVPQMLMAHIAADILAMADCEPCGLRGCLLLICIEDNLINQSRTNKRSPSSPTSMMNGPFDGYLRIPSSSRFLGEFAIDSNVVPTFEIFLTLKREEESWFESLENKFFKKTPIILSELYLLKKKKLYQPSSPTI</sequence>
<comment type="similarity">
    <text evidence="2">Belongs to the DDIT4 family.</text>
</comment>
<dbReference type="GO" id="GO:0009968">
    <property type="term" value="P:negative regulation of signal transduction"/>
    <property type="evidence" value="ECO:0007669"/>
    <property type="project" value="InterPro"/>
</dbReference>
<dbReference type="GO" id="GO:0006915">
    <property type="term" value="P:apoptotic process"/>
    <property type="evidence" value="ECO:0007669"/>
    <property type="project" value="TreeGrafter"/>
</dbReference>
<dbReference type="GO" id="GO:0005737">
    <property type="term" value="C:cytoplasm"/>
    <property type="evidence" value="ECO:0007669"/>
    <property type="project" value="UniProtKB-SubCell"/>
</dbReference>
<name>A0A834R470_SARSC</name>
<protein>
    <submittedName>
        <fullName evidence="5 6">Uncharacterized protein</fullName>
    </submittedName>
</protein>
<evidence type="ECO:0000313" key="7">
    <source>
        <dbReference type="Proteomes" id="UP000070412"/>
    </source>
</evidence>
<dbReference type="InterPro" id="IPR038281">
    <property type="entry name" value="RTP801-like_C_sf"/>
</dbReference>
<dbReference type="PANTHER" id="PTHR12478">
    <property type="entry name" value="DNA-DAMAGE-INDUCIBLE TRANSCRIPT 4 PROTEIN DDIT4"/>
    <property type="match status" value="1"/>
</dbReference>
<evidence type="ECO:0000313" key="5">
    <source>
        <dbReference type="EMBL" id="KAF7489319.1"/>
    </source>
</evidence>
<reference evidence="5" key="2">
    <citation type="submission" date="2020-01" db="EMBL/GenBank/DDBJ databases">
        <authorList>
            <person name="Korhonen P.K.K."/>
            <person name="Guangxu M.G."/>
            <person name="Wang T.W."/>
            <person name="Stroehlein A.J.S."/>
            <person name="Young N.D."/>
            <person name="Ang C.-S.A."/>
            <person name="Fernando D.W.F."/>
            <person name="Lu H.L."/>
            <person name="Taylor S.T."/>
            <person name="Ehtesham M.E.M."/>
            <person name="Najaraj S.H.N."/>
            <person name="Harsha G.H.G."/>
            <person name="Madugundu A.M."/>
            <person name="Renuse S.R."/>
            <person name="Holt D.H."/>
            <person name="Pandey A.P."/>
            <person name="Papenfuss A.P."/>
            <person name="Gasser R.B.G."/>
            <person name="Fischer K.F."/>
        </authorList>
    </citation>
    <scope>NUCLEOTIDE SEQUENCE</scope>
    <source>
        <strain evidence="5">SSS_KF_BRIS2020</strain>
    </source>
</reference>
<feature type="compositionally biased region" description="Low complexity" evidence="4">
    <location>
        <begin position="151"/>
        <end position="165"/>
    </location>
</feature>
<feature type="region of interest" description="Disordered" evidence="4">
    <location>
        <begin position="59"/>
        <end position="78"/>
    </location>
</feature>
<feature type="region of interest" description="Disordered" evidence="4">
    <location>
        <begin position="151"/>
        <end position="173"/>
    </location>
</feature>
<proteinExistence type="inferred from homology"/>
<dbReference type="Gene3D" id="3.90.470.40">
    <property type="entry name" value="RTP801-like"/>
    <property type="match status" value="1"/>
</dbReference>
<reference evidence="6" key="3">
    <citation type="submission" date="2022-06" db="UniProtKB">
        <authorList>
            <consortium name="EnsemblMetazoa"/>
        </authorList>
    </citation>
    <scope>IDENTIFICATION</scope>
</reference>